<feature type="chain" id="PRO_5005311012" description="SH3 domain-containing protein" evidence="1">
    <location>
        <begin position="21"/>
        <end position="164"/>
    </location>
</feature>
<dbReference type="EMBL" id="LFEJ01000025">
    <property type="protein sequence ID" value="KMV32881.1"/>
    <property type="molecule type" value="Genomic_DNA"/>
</dbReference>
<dbReference type="PROSITE" id="PS51257">
    <property type="entry name" value="PROKAR_LIPOPROTEIN"/>
    <property type="match status" value="1"/>
</dbReference>
<name>A0A0J8VI49_9ENTR</name>
<feature type="signal peptide" evidence="1">
    <location>
        <begin position="1"/>
        <end position="20"/>
    </location>
</feature>
<evidence type="ECO:0000313" key="2">
    <source>
        <dbReference type="EMBL" id="KMV32881.1"/>
    </source>
</evidence>
<protein>
    <recommendedName>
        <fullName evidence="4">SH3 domain-containing protein</fullName>
    </recommendedName>
</protein>
<keyword evidence="3" id="KW-1185">Reference proteome</keyword>
<reference evidence="2 3" key="1">
    <citation type="submission" date="2015-06" db="EMBL/GenBank/DDBJ databases">
        <title>Genome sequencing of Cronobacter sp. strain DJ34 isolated from petroleum contaminated sludge of Duliajan Oil Fields, Assam, India.</title>
        <authorList>
            <person name="Pal S."/>
            <person name="Banerjee T.D."/>
            <person name="Roy A."/>
            <person name="Sar P."/>
            <person name="Kazy S.K."/>
        </authorList>
    </citation>
    <scope>NUCLEOTIDE SEQUENCE [LARGE SCALE GENOMIC DNA]</scope>
    <source>
        <strain evidence="2 3">DJ34</strain>
    </source>
</reference>
<keyword evidence="1" id="KW-0732">Signal</keyword>
<gene>
    <name evidence="2" type="ORF">ACH50_19290</name>
</gene>
<comment type="caution">
    <text evidence="2">The sequence shown here is derived from an EMBL/GenBank/DDBJ whole genome shotgun (WGS) entry which is preliminary data.</text>
</comment>
<proteinExistence type="predicted"/>
<dbReference type="STRING" id="1121863.GCA_000621185_00994"/>
<dbReference type="Proteomes" id="UP000037315">
    <property type="component" value="Unassembled WGS sequence"/>
</dbReference>
<evidence type="ECO:0000256" key="1">
    <source>
        <dbReference type="SAM" id="SignalP"/>
    </source>
</evidence>
<sequence>MKMRTLLSLLFVFAVVGCKAPQKPALTDDTIVTSQVNGVTLTHRYAVSPPAEFTPVNVSYRALYPASLMSRPDFGGKVIRTLETGKTYEVLGQVEHFWMALADEGKDELIGYVPMRAVVKADQYDATVRKQAIRPKARKKATCVNVDGSGKACKDSNNGTWILD</sequence>
<dbReference type="OrthoDB" id="6546251at2"/>
<evidence type="ECO:0000313" key="3">
    <source>
        <dbReference type="Proteomes" id="UP000037315"/>
    </source>
</evidence>
<accession>A0A0J8VI49</accession>
<dbReference type="AlphaFoldDB" id="A0A0J8VI49"/>
<evidence type="ECO:0008006" key="4">
    <source>
        <dbReference type="Google" id="ProtNLM"/>
    </source>
</evidence>
<organism evidence="2 3">
    <name type="scientific">Franconibacter pulveris</name>
    <dbReference type="NCBI Taxonomy" id="435910"/>
    <lineage>
        <taxon>Bacteria</taxon>
        <taxon>Pseudomonadati</taxon>
        <taxon>Pseudomonadota</taxon>
        <taxon>Gammaproteobacteria</taxon>
        <taxon>Enterobacterales</taxon>
        <taxon>Enterobacteriaceae</taxon>
        <taxon>Franconibacter</taxon>
    </lineage>
</organism>
<dbReference type="PATRIC" id="fig|1656095.3.peg.1896"/>
<dbReference type="RefSeq" id="WP_024557970.1">
    <property type="nucleotide sequence ID" value="NZ_LFEJ01000025.1"/>
</dbReference>